<dbReference type="SUPFAM" id="SSF51206">
    <property type="entry name" value="cAMP-binding domain-like"/>
    <property type="match status" value="2"/>
</dbReference>
<dbReference type="Pfam" id="PF00027">
    <property type="entry name" value="cNMP_binding"/>
    <property type="match status" value="2"/>
</dbReference>
<dbReference type="PROSITE" id="PS50212">
    <property type="entry name" value="RASGEF_NTER"/>
    <property type="match status" value="1"/>
</dbReference>
<dbReference type="SMART" id="SM00147">
    <property type="entry name" value="RasGEF"/>
    <property type="match status" value="1"/>
</dbReference>
<dbReference type="WBParaSite" id="Minc3s01025g19967">
    <property type="protein sequence ID" value="Minc3s01025g19967"/>
    <property type="gene ID" value="Minc3s01025g19967"/>
</dbReference>
<reference evidence="9" key="1">
    <citation type="submission" date="2022-11" db="UniProtKB">
        <authorList>
            <consortium name="WormBaseParasite"/>
        </authorList>
    </citation>
    <scope>IDENTIFICATION</scope>
</reference>
<feature type="domain" description="Ras-GEF" evidence="5">
    <location>
        <begin position="832"/>
        <end position="1058"/>
    </location>
</feature>
<dbReference type="InterPro" id="IPR023578">
    <property type="entry name" value="Ras_GEF_dom_sf"/>
</dbReference>
<dbReference type="GO" id="GO:0005886">
    <property type="term" value="C:plasma membrane"/>
    <property type="evidence" value="ECO:0007669"/>
    <property type="project" value="TreeGrafter"/>
</dbReference>
<dbReference type="InterPro" id="IPR014710">
    <property type="entry name" value="RmlC-like_jellyroll"/>
</dbReference>
<dbReference type="PANTHER" id="PTHR23113:SF327">
    <property type="entry name" value="EXCHANGE PROTEIN DIRECTLY ACTIVATED BY CAMP, ISOFORM E"/>
    <property type="match status" value="1"/>
</dbReference>
<feature type="domain" description="N-terminal Ras-GEF" evidence="7">
    <location>
        <begin position="551"/>
        <end position="681"/>
    </location>
</feature>
<evidence type="ECO:0000313" key="8">
    <source>
        <dbReference type="Proteomes" id="UP000887563"/>
    </source>
</evidence>
<accession>A0A914M173</accession>
<dbReference type="Gene3D" id="1.20.870.10">
    <property type="entry name" value="Son of sevenless (SoS) protein Chain: S domain 1"/>
    <property type="match status" value="1"/>
</dbReference>
<protein>
    <submittedName>
        <fullName evidence="9">Rap guanine nucleotide exchange factor</fullName>
    </submittedName>
</protein>
<evidence type="ECO:0000313" key="9">
    <source>
        <dbReference type="WBParaSite" id="Minc3s01025g19967"/>
    </source>
</evidence>
<evidence type="ECO:0000256" key="1">
    <source>
        <dbReference type="ARBA" id="ARBA00022658"/>
    </source>
</evidence>
<feature type="domain" description="Cyclic nucleotide-binding" evidence="6">
    <location>
        <begin position="372"/>
        <end position="481"/>
    </location>
</feature>
<dbReference type="SMART" id="SM00100">
    <property type="entry name" value="cNMP"/>
    <property type="match status" value="2"/>
</dbReference>
<dbReference type="AlphaFoldDB" id="A0A914M173"/>
<dbReference type="CDD" id="cd00038">
    <property type="entry name" value="CAP_ED"/>
    <property type="match status" value="2"/>
</dbReference>
<keyword evidence="8" id="KW-1185">Reference proteome</keyword>
<dbReference type="InterPro" id="IPR036964">
    <property type="entry name" value="RASGEF_cat_dom_sf"/>
</dbReference>
<keyword evidence="1 2" id="KW-0344">Guanine-nucleotide releasing factor</keyword>
<feature type="compositionally biased region" description="Low complexity" evidence="4">
    <location>
        <begin position="182"/>
        <end position="193"/>
    </location>
</feature>
<feature type="coiled-coil region" evidence="3">
    <location>
        <begin position="438"/>
        <end position="501"/>
    </location>
</feature>
<evidence type="ECO:0000256" key="2">
    <source>
        <dbReference type="PROSITE-ProRule" id="PRU00168"/>
    </source>
</evidence>
<dbReference type="PROSITE" id="PS50042">
    <property type="entry name" value="CNMP_BINDING_3"/>
    <property type="match status" value="2"/>
</dbReference>
<dbReference type="GO" id="GO:0007265">
    <property type="term" value="P:Ras protein signal transduction"/>
    <property type="evidence" value="ECO:0007669"/>
    <property type="project" value="TreeGrafter"/>
</dbReference>
<evidence type="ECO:0000259" key="5">
    <source>
        <dbReference type="PROSITE" id="PS50009"/>
    </source>
</evidence>
<keyword evidence="3" id="KW-0175">Coiled coil</keyword>
<name>A0A914M173_MELIC</name>
<evidence type="ECO:0000259" key="7">
    <source>
        <dbReference type="PROSITE" id="PS50212"/>
    </source>
</evidence>
<dbReference type="PANTHER" id="PTHR23113">
    <property type="entry name" value="GUANINE NUCLEOTIDE EXCHANGE FACTOR"/>
    <property type="match status" value="1"/>
</dbReference>
<dbReference type="GO" id="GO:0005085">
    <property type="term" value="F:guanyl-nucleotide exchange factor activity"/>
    <property type="evidence" value="ECO:0007669"/>
    <property type="project" value="UniProtKB-KW"/>
</dbReference>
<dbReference type="PROSITE" id="PS50009">
    <property type="entry name" value="RASGEF_CAT"/>
    <property type="match status" value="1"/>
</dbReference>
<organism evidence="8 9">
    <name type="scientific">Meloidogyne incognita</name>
    <name type="common">Southern root-knot nematode worm</name>
    <name type="synonym">Oxyuris incognita</name>
    <dbReference type="NCBI Taxonomy" id="6306"/>
    <lineage>
        <taxon>Eukaryota</taxon>
        <taxon>Metazoa</taxon>
        <taxon>Ecdysozoa</taxon>
        <taxon>Nematoda</taxon>
        <taxon>Chromadorea</taxon>
        <taxon>Rhabditida</taxon>
        <taxon>Tylenchina</taxon>
        <taxon>Tylenchomorpha</taxon>
        <taxon>Tylenchoidea</taxon>
        <taxon>Meloidogynidae</taxon>
        <taxon>Meloidogyninae</taxon>
        <taxon>Meloidogyne</taxon>
        <taxon>Meloidogyne incognita group</taxon>
    </lineage>
</organism>
<dbReference type="InterPro" id="IPR008937">
    <property type="entry name" value="Ras-like_GEF"/>
</dbReference>
<proteinExistence type="predicted"/>
<dbReference type="InterPro" id="IPR001895">
    <property type="entry name" value="RASGEF_cat_dom"/>
</dbReference>
<dbReference type="Pfam" id="PF00617">
    <property type="entry name" value="RasGEF"/>
    <property type="match status" value="1"/>
</dbReference>
<feature type="domain" description="Cyclic nucleotide-binding" evidence="6">
    <location>
        <begin position="21"/>
        <end position="103"/>
    </location>
</feature>
<dbReference type="Proteomes" id="UP000887563">
    <property type="component" value="Unplaced"/>
</dbReference>
<evidence type="ECO:0000256" key="3">
    <source>
        <dbReference type="SAM" id="Coils"/>
    </source>
</evidence>
<dbReference type="Gene3D" id="1.10.840.10">
    <property type="entry name" value="Ras guanine-nucleotide exchange factors catalytic domain"/>
    <property type="match status" value="1"/>
</dbReference>
<evidence type="ECO:0000259" key="6">
    <source>
        <dbReference type="PROSITE" id="PS50042"/>
    </source>
</evidence>
<evidence type="ECO:0000256" key="4">
    <source>
        <dbReference type="SAM" id="MobiDB-lite"/>
    </source>
</evidence>
<dbReference type="Gene3D" id="2.60.120.10">
    <property type="entry name" value="Jelly Rolls"/>
    <property type="match status" value="2"/>
</dbReference>
<feature type="region of interest" description="Disordered" evidence="4">
    <location>
        <begin position="155"/>
        <end position="200"/>
    </location>
</feature>
<dbReference type="Gene3D" id="1.10.8.1240">
    <property type="match status" value="1"/>
</dbReference>
<dbReference type="InterPro" id="IPR000595">
    <property type="entry name" value="cNMP-bd_dom"/>
</dbReference>
<sequence>MYTQREQQYQRLLDRIHSLNNLKSLPDQLFGYLLAKSDPVPISVPKGVILFRQGECVQGWYLLLSGEVQLYIEQTTSQSQNKFIEQQIKIIKIIGPGILFGALQTCHKHSCSAKILKNAEFVRIPQNNFLLIYNKWADRLQSCIVLMEDLNNNNIQNPPKSNRQLPKLPNEKKRKMREEKQNNNNNKLQQNEQLKNKKINNLNEEKVESKNIENGFLLEIKDLFQYDDKQLFFAAEILANEMSNCSQQLTGSEFCDKLINIWIDCFNIPLPPNYLIELGIGQLLLDNSLLIISKNSDHNPQFNFSSIYYWSLPSTSENKLKYFDKQILANSLIFLANSGRDSLLQTILKKPKDYRTEEELKLILEEINYIRGFSYLSKGIKRGIAKIICLKIVEYAGTIIFKKGDLANCWYTVLNGSLEAKSEGKKSIIREGDDFGKLSILNNEYKNGNQQKNNLRQTTVLTSQNDCQLLKINSFDFKQIISEIESKTIRLKQEIQNFNEDFLILQKDSENFIYRKCSNRNPAPIETHALLEAHPVDSLKSRRPGLLSERFGYSLIAGLPEKIIEYILETRPELDNLFEEIILTLPFWIQSNKLCDILKLYYLNGQLNKNFEEENFENKLILAKYRTINFLKIWYSLIGDRLFYDPIINSFVEELFSYLLEDYKLNNSLFLNIFEQMRELMIFRENSMKRLAQPPKIVLDCGEYINLNNSTTTTSIDSLISSDFCNQIILLSSGKQIKQKIQLGQKTFEIINQINILFKQKENKKLFLFELCFDGRKILINENECSIPLIIACGSILYLTDEEEKIKNNSSTIKFPLGLPPSNYSSLILQLGPERLSNAMALFHFKLFFATSENELIVHLVGRDKFHPRLAPFNLDLLMRRFNQIQLWVITEIIFASNLNQRLSILCSFIQLSQLAKTKRDLFAMAAINFGLSSLPISRLNYLWNQVPNNLFKQHSECQSFLSPKRGYKNYRFLSNILKTPFVPFIPLILKELDFIYEGLQNQNLINWEKMHLAARILKSFRLAKGKNNIEDLFEIYNELTFNDEKLIYNLYTVNSPSLLMNLSSEIQKKEENEFEHLC</sequence>
<dbReference type="InterPro" id="IPR000651">
    <property type="entry name" value="Ras-like_Gua-exchang_fac_N"/>
</dbReference>
<dbReference type="SUPFAM" id="SSF48366">
    <property type="entry name" value="Ras GEF"/>
    <property type="match status" value="1"/>
</dbReference>
<dbReference type="InterPro" id="IPR018490">
    <property type="entry name" value="cNMP-bd_dom_sf"/>
</dbReference>